<dbReference type="RefSeq" id="WP_187332353.1">
    <property type="nucleotide sequence ID" value="NZ_CP060490.1"/>
</dbReference>
<evidence type="ECO:0000313" key="3">
    <source>
        <dbReference type="EMBL" id="QNL43762.1"/>
    </source>
</evidence>
<dbReference type="KEGG" id="ohi:H8790_09820"/>
<dbReference type="Pfam" id="PF09338">
    <property type="entry name" value="Gly_reductase"/>
    <property type="match status" value="1"/>
</dbReference>
<dbReference type="Proteomes" id="UP000515960">
    <property type="component" value="Chromosome"/>
</dbReference>
<sequence>MKLELGYIQMKDIQFSKECKVENGTLFVNADEVKAFVYEDDDVKACVKSVVFDIAKPGESVRITPVKDVIEPRVKVEGPGGIFPGVIAKVDTVGSGKTHVLRGMAVVTAGKIVGFQEGIIDMSGPGADYTPFSKLLNLVLVCEPVEGVHQHEYEHAVRLVGLRAATFIGELGRDLVPDEVKTFETYGIKEGIEKFPNLPRVAYVHMLQSQGLLHDTYVYGVDAKRSLTTILNPTETMDGAIISGNCVSACDKNTTYHHLNNPVVAELFEEHGKSLNYVCNIITNENVYLADKQRSSDWTAKLCRLLDLDGAIVSQEGFGNPDTDLIMNTKKIELQGVKTTIITDEYAGQDGKSQSLADADPLADAVVTGGNANQVIVLPKMDKVIGTLDYVDKIAGGHAGSLRPDGSIEAELQVITGATNEMGFNCLSAR</sequence>
<keyword evidence="1" id="KW-0704">Schiff base</keyword>
<feature type="active site" description="Schiff-base intermediate with substrate; via pyruvic acid" evidence="1">
    <location>
        <position position="246"/>
    </location>
</feature>
<name>A0A7G9B2I1_9FIRM</name>
<accession>A0A7G9B2I1</accession>
<evidence type="ECO:0000313" key="4">
    <source>
        <dbReference type="Proteomes" id="UP000515960"/>
    </source>
</evidence>
<reference evidence="3 4" key="1">
    <citation type="submission" date="2020-08" db="EMBL/GenBank/DDBJ databases">
        <authorList>
            <person name="Liu C."/>
            <person name="Sun Q."/>
        </authorList>
    </citation>
    <scope>NUCLEOTIDE SEQUENCE [LARGE SCALE GENOMIC DNA]</scope>
    <source>
        <strain evidence="3 4">NSJ-62</strain>
    </source>
</reference>
<dbReference type="PIRSF" id="PIRSF011588">
    <property type="entry name" value="Gly_sarc_betain_red_a/b"/>
    <property type="match status" value="1"/>
</dbReference>
<proteinExistence type="predicted"/>
<keyword evidence="4" id="KW-1185">Reference proteome</keyword>
<gene>
    <name evidence="3" type="ORF">H8790_09820</name>
</gene>
<organism evidence="3 4">
    <name type="scientific">Oscillibacter hominis</name>
    <dbReference type="NCBI Taxonomy" id="2763056"/>
    <lineage>
        <taxon>Bacteria</taxon>
        <taxon>Bacillati</taxon>
        <taxon>Bacillota</taxon>
        <taxon>Clostridia</taxon>
        <taxon>Eubacteriales</taxon>
        <taxon>Oscillospiraceae</taxon>
        <taxon>Oscillibacter</taxon>
    </lineage>
</organism>
<feature type="modified residue" description="Pyruvic acid (Cys)" evidence="2">
    <location>
        <position position="246"/>
    </location>
</feature>
<keyword evidence="2" id="KW-0670">Pyruvate</keyword>
<dbReference type="InterPro" id="IPR015417">
    <property type="entry name" value="Gly_reductase_pB_sua/b"/>
</dbReference>
<protein>
    <submittedName>
        <fullName evidence="3">Glycine/sarcosine/betaine reductase component B subunit</fullName>
    </submittedName>
</protein>
<dbReference type="AlphaFoldDB" id="A0A7G9B2I1"/>
<evidence type="ECO:0000256" key="2">
    <source>
        <dbReference type="PIRSR" id="PIRSR011588-51"/>
    </source>
</evidence>
<dbReference type="GO" id="GO:0050485">
    <property type="term" value="F:oxidoreductase activity, acting on X-H and Y-H to form an X-Y bond, with a disulfide as acceptor"/>
    <property type="evidence" value="ECO:0007669"/>
    <property type="project" value="InterPro"/>
</dbReference>
<dbReference type="EMBL" id="CP060490">
    <property type="protein sequence ID" value="QNL43762.1"/>
    <property type="molecule type" value="Genomic_DNA"/>
</dbReference>
<evidence type="ECO:0000256" key="1">
    <source>
        <dbReference type="PIRSR" id="PIRSR011588-50"/>
    </source>
</evidence>
<dbReference type="InterPro" id="IPR016585">
    <property type="entry name" value="Gly/sarc/bet_Rdtase_B_asu/bsu"/>
</dbReference>